<keyword evidence="1" id="KW-0175">Coiled coil</keyword>
<sequence>MFVRISPSFADTVETLCSLIFVSYVRGVDHGPAHKQADTQEFFLYKQMVRFATREQLCRSLQEKTRDLESQLAEERKARLQHENRVATASAKTSSSFTCSYKSPVK</sequence>
<dbReference type="AlphaFoldDB" id="A0A835HVP1"/>
<keyword evidence="3" id="KW-1185">Reference proteome</keyword>
<dbReference type="OrthoDB" id="1735834at2759"/>
<reference evidence="2 3" key="1">
    <citation type="submission" date="2020-10" db="EMBL/GenBank/DDBJ databases">
        <title>The Coptis chinensis genome and diversification of protoberbering-type alkaloids.</title>
        <authorList>
            <person name="Wang B."/>
            <person name="Shu S."/>
            <person name="Song C."/>
            <person name="Liu Y."/>
        </authorList>
    </citation>
    <scope>NUCLEOTIDE SEQUENCE [LARGE SCALE GENOMIC DNA]</scope>
    <source>
        <strain evidence="2">HL-2020</strain>
        <tissue evidence="2">Leaf</tissue>
    </source>
</reference>
<gene>
    <name evidence="2" type="ORF">IFM89_030243</name>
</gene>
<name>A0A835HVP1_9MAGN</name>
<accession>A0A835HVP1</accession>
<evidence type="ECO:0000313" key="2">
    <source>
        <dbReference type="EMBL" id="KAF9606945.1"/>
    </source>
</evidence>
<comment type="caution">
    <text evidence="2">The sequence shown here is derived from an EMBL/GenBank/DDBJ whole genome shotgun (WGS) entry which is preliminary data.</text>
</comment>
<proteinExistence type="predicted"/>
<protein>
    <submittedName>
        <fullName evidence="2">Uncharacterized protein</fullName>
    </submittedName>
</protein>
<evidence type="ECO:0000256" key="1">
    <source>
        <dbReference type="SAM" id="Coils"/>
    </source>
</evidence>
<organism evidence="2 3">
    <name type="scientific">Coptis chinensis</name>
    <dbReference type="NCBI Taxonomy" id="261450"/>
    <lineage>
        <taxon>Eukaryota</taxon>
        <taxon>Viridiplantae</taxon>
        <taxon>Streptophyta</taxon>
        <taxon>Embryophyta</taxon>
        <taxon>Tracheophyta</taxon>
        <taxon>Spermatophyta</taxon>
        <taxon>Magnoliopsida</taxon>
        <taxon>Ranunculales</taxon>
        <taxon>Ranunculaceae</taxon>
        <taxon>Coptidoideae</taxon>
        <taxon>Coptis</taxon>
    </lineage>
</organism>
<evidence type="ECO:0000313" key="3">
    <source>
        <dbReference type="Proteomes" id="UP000631114"/>
    </source>
</evidence>
<feature type="coiled-coil region" evidence="1">
    <location>
        <begin position="58"/>
        <end position="85"/>
    </location>
</feature>
<dbReference type="EMBL" id="JADFTS010000005">
    <property type="protein sequence ID" value="KAF9606945.1"/>
    <property type="molecule type" value="Genomic_DNA"/>
</dbReference>
<dbReference type="Proteomes" id="UP000631114">
    <property type="component" value="Unassembled WGS sequence"/>
</dbReference>